<dbReference type="Gene3D" id="1.10.10.60">
    <property type="entry name" value="Homeodomain-like"/>
    <property type="match status" value="1"/>
</dbReference>
<feature type="region of interest" description="Disordered" evidence="7">
    <location>
        <begin position="287"/>
        <end position="306"/>
    </location>
</feature>
<evidence type="ECO:0000256" key="3">
    <source>
        <dbReference type="ARBA" id="ARBA00023015"/>
    </source>
</evidence>
<dbReference type="GO" id="GO:0005634">
    <property type="term" value="C:nucleus"/>
    <property type="evidence" value="ECO:0007669"/>
    <property type="project" value="UniProtKB-SubCell"/>
</dbReference>
<dbReference type="InterPro" id="IPR009057">
    <property type="entry name" value="Homeodomain-like_sf"/>
</dbReference>
<dbReference type="InterPro" id="IPR046955">
    <property type="entry name" value="PHR1-like"/>
</dbReference>
<evidence type="ECO:0000313" key="10">
    <source>
        <dbReference type="Proteomes" id="UP000077755"/>
    </source>
</evidence>
<evidence type="ECO:0000256" key="7">
    <source>
        <dbReference type="SAM" id="MobiDB-lite"/>
    </source>
</evidence>
<evidence type="ECO:0000256" key="2">
    <source>
        <dbReference type="ARBA" id="ARBA00006783"/>
    </source>
</evidence>
<dbReference type="InterPro" id="IPR001005">
    <property type="entry name" value="SANT/Myb"/>
</dbReference>
<protein>
    <recommendedName>
        <fullName evidence="8">HTH myb-type domain-containing protein</fullName>
    </recommendedName>
</protein>
<evidence type="ECO:0000256" key="6">
    <source>
        <dbReference type="ARBA" id="ARBA00023242"/>
    </source>
</evidence>
<keyword evidence="3" id="KW-0805">Transcription regulation</keyword>
<feature type="domain" description="HTH myb-type" evidence="8">
    <location>
        <begin position="26"/>
        <end position="86"/>
    </location>
</feature>
<dbReference type="PANTHER" id="PTHR31499:SF2">
    <property type="entry name" value="MYB-RELATED PROTEIN 2"/>
    <property type="match status" value="1"/>
</dbReference>
<reference evidence="9" key="2">
    <citation type="submission" date="2022-03" db="EMBL/GenBank/DDBJ databases">
        <title>Draft title - Genomic analysis of global carrot germplasm unveils the trajectory of domestication and the origin of high carotenoid orange carrot.</title>
        <authorList>
            <person name="Iorizzo M."/>
            <person name="Ellison S."/>
            <person name="Senalik D."/>
            <person name="Macko-Podgorni A."/>
            <person name="Grzebelus D."/>
            <person name="Bostan H."/>
            <person name="Rolling W."/>
            <person name="Curaba J."/>
            <person name="Simon P."/>
        </authorList>
    </citation>
    <scope>NUCLEOTIDE SEQUENCE</scope>
    <source>
        <tissue evidence="9">Leaf</tissue>
    </source>
</reference>
<evidence type="ECO:0000256" key="4">
    <source>
        <dbReference type="ARBA" id="ARBA00023054"/>
    </source>
</evidence>
<gene>
    <name evidence="9" type="ORF">DCAR_0519284</name>
</gene>
<keyword evidence="5" id="KW-0804">Transcription</keyword>
<keyword evidence="10" id="KW-1185">Reference proteome</keyword>
<reference evidence="9" key="1">
    <citation type="journal article" date="2016" name="Nat. Genet.">
        <title>A high-quality carrot genome assembly provides new insights into carotenoid accumulation and asterid genome evolution.</title>
        <authorList>
            <person name="Iorizzo M."/>
            <person name="Ellison S."/>
            <person name="Senalik D."/>
            <person name="Zeng P."/>
            <person name="Satapoomin P."/>
            <person name="Huang J."/>
            <person name="Bowman M."/>
            <person name="Iovene M."/>
            <person name="Sanseverino W."/>
            <person name="Cavagnaro P."/>
            <person name="Yildiz M."/>
            <person name="Macko-Podgorni A."/>
            <person name="Moranska E."/>
            <person name="Grzebelus E."/>
            <person name="Grzebelus D."/>
            <person name="Ashrafi H."/>
            <person name="Zheng Z."/>
            <person name="Cheng S."/>
            <person name="Spooner D."/>
            <person name="Van Deynze A."/>
            <person name="Simon P."/>
        </authorList>
    </citation>
    <scope>NUCLEOTIDE SEQUENCE</scope>
    <source>
        <tissue evidence="9">Leaf</tissue>
    </source>
</reference>
<dbReference type="NCBIfam" id="TIGR01557">
    <property type="entry name" value="myb_SHAQKYF"/>
    <property type="match status" value="1"/>
</dbReference>
<dbReference type="AlphaFoldDB" id="A0AAF1AYD8"/>
<dbReference type="Pfam" id="PF14379">
    <property type="entry name" value="Myb_CC_LHEQLE"/>
    <property type="match status" value="1"/>
</dbReference>
<dbReference type="PROSITE" id="PS51294">
    <property type="entry name" value="HTH_MYB"/>
    <property type="match status" value="1"/>
</dbReference>
<keyword evidence="6" id="KW-0539">Nucleus</keyword>
<evidence type="ECO:0000313" key="9">
    <source>
        <dbReference type="EMBL" id="WOG99928.1"/>
    </source>
</evidence>
<dbReference type="SUPFAM" id="SSF46689">
    <property type="entry name" value="Homeodomain-like"/>
    <property type="match status" value="1"/>
</dbReference>
<dbReference type="FunFam" id="1.10.10.60:FF:000002">
    <property type="entry name" value="Myb family transcription factor"/>
    <property type="match status" value="1"/>
</dbReference>
<keyword evidence="4" id="KW-0175">Coiled coil</keyword>
<dbReference type="EMBL" id="CP093347">
    <property type="protein sequence ID" value="WOG99928.1"/>
    <property type="molecule type" value="Genomic_DNA"/>
</dbReference>
<evidence type="ECO:0000256" key="1">
    <source>
        <dbReference type="ARBA" id="ARBA00004123"/>
    </source>
</evidence>
<comment type="similarity">
    <text evidence="2">Belongs to the MYB-CC family.</text>
</comment>
<name>A0AAF1AYD8_DAUCS</name>
<dbReference type="GO" id="GO:0003700">
    <property type="term" value="F:DNA-binding transcription factor activity"/>
    <property type="evidence" value="ECO:0007669"/>
    <property type="project" value="InterPro"/>
</dbReference>
<dbReference type="InterPro" id="IPR025756">
    <property type="entry name" value="Myb_CC_LHEQLE"/>
</dbReference>
<dbReference type="InterPro" id="IPR017930">
    <property type="entry name" value="Myb_dom"/>
</dbReference>
<proteinExistence type="inferred from homology"/>
<organism evidence="9 10">
    <name type="scientific">Daucus carota subsp. sativus</name>
    <name type="common">Carrot</name>
    <dbReference type="NCBI Taxonomy" id="79200"/>
    <lineage>
        <taxon>Eukaryota</taxon>
        <taxon>Viridiplantae</taxon>
        <taxon>Streptophyta</taxon>
        <taxon>Embryophyta</taxon>
        <taxon>Tracheophyta</taxon>
        <taxon>Spermatophyta</taxon>
        <taxon>Magnoliopsida</taxon>
        <taxon>eudicotyledons</taxon>
        <taxon>Gunneridae</taxon>
        <taxon>Pentapetalae</taxon>
        <taxon>asterids</taxon>
        <taxon>campanulids</taxon>
        <taxon>Apiales</taxon>
        <taxon>Apiaceae</taxon>
        <taxon>Apioideae</taxon>
        <taxon>Scandiceae</taxon>
        <taxon>Daucinae</taxon>
        <taxon>Daucus</taxon>
        <taxon>Daucus sect. Daucus</taxon>
    </lineage>
</organism>
<sequence>MSITPERHLFLQGGHAAGDSGLVLSTDAKPRLKWTPDLHERFIEAVNQLGGADKATPKSVLKLMGIQGLTLYHLKSHLQKYRLSKNLHGQANNGANKIGELLKNLHIGDAIQMQIEVQRRLHEQLEVQRHLQLRIEAQGKYLQTVLEKAQDTLGKQNLGTVGLEAAKVQLSELVSNVSTKSLDSAFSGMIEVPTFYPQQIQAKQPTDCSIQSCLTSYEVSQQGQEIQNRWSKDIKENRNFMSPIVQNTDKAYEMQLHASDLSMSVGVKEKMEERDIDANLFYERTNPVKQEDRKSRQGFQISNSAPQLDLNIHDDSDAASNCKHFDLNGFSWS</sequence>
<evidence type="ECO:0000256" key="5">
    <source>
        <dbReference type="ARBA" id="ARBA00023163"/>
    </source>
</evidence>
<dbReference type="Pfam" id="PF00249">
    <property type="entry name" value="Myb_DNA-binding"/>
    <property type="match status" value="1"/>
</dbReference>
<dbReference type="Proteomes" id="UP000077755">
    <property type="component" value="Chromosome 5"/>
</dbReference>
<dbReference type="InterPro" id="IPR006447">
    <property type="entry name" value="Myb_dom_plants"/>
</dbReference>
<dbReference type="PANTHER" id="PTHR31499">
    <property type="entry name" value="MYB FAMILY TRANSCRIPTION FACTOR PHL11"/>
    <property type="match status" value="1"/>
</dbReference>
<evidence type="ECO:0000259" key="8">
    <source>
        <dbReference type="PROSITE" id="PS51294"/>
    </source>
</evidence>
<feature type="compositionally biased region" description="Polar residues" evidence="7">
    <location>
        <begin position="297"/>
        <end position="306"/>
    </location>
</feature>
<accession>A0AAF1AYD8</accession>
<comment type="subcellular location">
    <subcellularLocation>
        <location evidence="1">Nucleus</location>
    </subcellularLocation>
</comment>
<dbReference type="GO" id="GO:0003677">
    <property type="term" value="F:DNA binding"/>
    <property type="evidence" value="ECO:0007669"/>
    <property type="project" value="InterPro"/>
</dbReference>